<keyword evidence="1" id="KW-0418">Kinase</keyword>
<dbReference type="InterPro" id="IPR027600">
    <property type="entry name" value="HprK-rel_A"/>
</dbReference>
<dbReference type="OrthoDB" id="4544211at2"/>
<evidence type="ECO:0000313" key="1">
    <source>
        <dbReference type="EMBL" id="TDQ49460.1"/>
    </source>
</evidence>
<dbReference type="GO" id="GO:0016301">
    <property type="term" value="F:kinase activity"/>
    <property type="evidence" value="ECO:0007669"/>
    <property type="project" value="UniProtKB-KW"/>
</dbReference>
<dbReference type="EMBL" id="SNYM01000004">
    <property type="protein sequence ID" value="TDQ49460.1"/>
    <property type="molecule type" value="Genomic_DNA"/>
</dbReference>
<accession>A0A4R6UQD6</accession>
<protein>
    <submittedName>
        <fullName evidence="1">Hpr(Ser) kinase/phosphatase</fullName>
    </submittedName>
</protein>
<dbReference type="SUPFAM" id="SSF53795">
    <property type="entry name" value="PEP carboxykinase-like"/>
    <property type="match status" value="1"/>
</dbReference>
<comment type="caution">
    <text evidence="1">The sequence shown here is derived from an EMBL/GenBank/DDBJ whole genome shotgun (WGS) entry which is preliminary data.</text>
</comment>
<dbReference type="AlphaFoldDB" id="A0A4R6UQD6"/>
<sequence>MKLASLPFPELQQRLRHEGVDLFMPPYKVRLRSHLRSVAEELHRLYADFSLLNEPGARDFHIRLFDPSLLRRLFKRQVQFALDEFLPFKPLPFDQAHAMLEWGLNWCIGNRDQTHLIMHAGVVALGNHALVMPAESGSGKSTLSAALSREGFRLLSDELCLWQLGTRTVTPVPRPISLKNQSITLMQQRYPDAVFSRTALDTRKGTVAHMRPDGASIEAAHQAATARLIVLPRYQADSEIIWQRVKPEDALTFCISQSFNYSVLGEAAFDTMLTVLRQTPVYSLRYSSLNDIIPFLKNQLQREIDACS</sequence>
<gene>
    <name evidence="1" type="ORF">EV696_104165</name>
</gene>
<reference evidence="1 2" key="1">
    <citation type="submission" date="2019-03" db="EMBL/GenBank/DDBJ databases">
        <title>Genomic Encyclopedia of Type Strains, Phase IV (KMG-IV): sequencing the most valuable type-strain genomes for metagenomic binning, comparative biology and taxonomic classification.</title>
        <authorList>
            <person name="Goeker M."/>
        </authorList>
    </citation>
    <scope>NUCLEOTIDE SEQUENCE [LARGE SCALE GENOMIC DNA]</scope>
    <source>
        <strain evidence="1 2">DSM 103792</strain>
    </source>
</reference>
<keyword evidence="2" id="KW-1185">Reference proteome</keyword>
<organism evidence="1 2">
    <name type="scientific">Permianibacter aggregans</name>
    <dbReference type="NCBI Taxonomy" id="1510150"/>
    <lineage>
        <taxon>Bacteria</taxon>
        <taxon>Pseudomonadati</taxon>
        <taxon>Pseudomonadota</taxon>
        <taxon>Gammaproteobacteria</taxon>
        <taxon>Pseudomonadales</taxon>
        <taxon>Pseudomonadaceae</taxon>
        <taxon>Permianibacter</taxon>
    </lineage>
</organism>
<keyword evidence="1" id="KW-0808">Transferase</keyword>
<name>A0A4R6UQD6_9GAMM</name>
<proteinExistence type="predicted"/>
<dbReference type="RefSeq" id="WP_133589071.1">
    <property type="nucleotide sequence ID" value="NZ_CP037953.1"/>
</dbReference>
<dbReference type="InterPro" id="IPR027417">
    <property type="entry name" value="P-loop_NTPase"/>
</dbReference>
<evidence type="ECO:0000313" key="2">
    <source>
        <dbReference type="Proteomes" id="UP000295375"/>
    </source>
</evidence>
<dbReference type="Gene3D" id="3.40.50.300">
    <property type="entry name" value="P-loop containing nucleotide triphosphate hydrolases"/>
    <property type="match status" value="1"/>
</dbReference>
<dbReference type="NCBIfam" id="TIGR04352">
    <property type="entry name" value="HprK_rel_A"/>
    <property type="match status" value="1"/>
</dbReference>
<dbReference type="Proteomes" id="UP000295375">
    <property type="component" value="Unassembled WGS sequence"/>
</dbReference>